<feature type="region of interest" description="Disordered" evidence="1">
    <location>
        <begin position="94"/>
        <end position="115"/>
    </location>
</feature>
<dbReference type="EMBL" id="CAICTM010000259">
    <property type="protein sequence ID" value="CAB9506268.1"/>
    <property type="molecule type" value="Genomic_DNA"/>
</dbReference>
<dbReference type="InterPro" id="IPR025209">
    <property type="entry name" value="DUF4209"/>
</dbReference>
<evidence type="ECO:0000259" key="2">
    <source>
        <dbReference type="Pfam" id="PF13910"/>
    </source>
</evidence>
<dbReference type="Proteomes" id="UP001153069">
    <property type="component" value="Unassembled WGS sequence"/>
</dbReference>
<gene>
    <name evidence="3" type="ORF">SEMRO_260_G101670.1</name>
</gene>
<feature type="domain" description="DUF4209" evidence="2">
    <location>
        <begin position="166"/>
        <end position="228"/>
    </location>
</feature>
<dbReference type="AlphaFoldDB" id="A0A9N8DNJ0"/>
<organism evidence="3 4">
    <name type="scientific">Seminavis robusta</name>
    <dbReference type="NCBI Taxonomy" id="568900"/>
    <lineage>
        <taxon>Eukaryota</taxon>
        <taxon>Sar</taxon>
        <taxon>Stramenopiles</taxon>
        <taxon>Ochrophyta</taxon>
        <taxon>Bacillariophyta</taxon>
        <taxon>Bacillariophyceae</taxon>
        <taxon>Bacillariophycidae</taxon>
        <taxon>Naviculales</taxon>
        <taxon>Naviculaceae</taxon>
        <taxon>Seminavis</taxon>
    </lineage>
</organism>
<evidence type="ECO:0000313" key="4">
    <source>
        <dbReference type="Proteomes" id="UP001153069"/>
    </source>
</evidence>
<keyword evidence="4" id="KW-1185">Reference proteome</keyword>
<proteinExistence type="predicted"/>
<accession>A0A9N8DNJ0</accession>
<comment type="caution">
    <text evidence="3">The sequence shown here is derived from an EMBL/GenBank/DDBJ whole genome shotgun (WGS) entry which is preliminary data.</text>
</comment>
<dbReference type="OrthoDB" id="49386at2759"/>
<reference evidence="3" key="1">
    <citation type="submission" date="2020-06" db="EMBL/GenBank/DDBJ databases">
        <authorList>
            <consortium name="Plant Systems Biology data submission"/>
        </authorList>
    </citation>
    <scope>NUCLEOTIDE SEQUENCE</scope>
    <source>
        <strain evidence="3">D6</strain>
    </source>
</reference>
<evidence type="ECO:0000313" key="3">
    <source>
        <dbReference type="EMBL" id="CAB9506268.1"/>
    </source>
</evidence>
<dbReference type="PANTHER" id="PTHR31701:SF2">
    <property type="entry name" value="ENDOPLASMIC RETICULUM MEMBRANE-ASSOCIATED RNA DEGRADATION PROTEIN"/>
    <property type="match status" value="1"/>
</dbReference>
<dbReference type="InterPro" id="IPR039635">
    <property type="entry name" value="ERMARD"/>
</dbReference>
<name>A0A9N8DNJ0_9STRA</name>
<evidence type="ECO:0000256" key="1">
    <source>
        <dbReference type="SAM" id="MobiDB-lite"/>
    </source>
</evidence>
<dbReference type="PANTHER" id="PTHR31701">
    <property type="entry name" value="ENDOPLASMIC RETICULUM MEMBRANE-ASSOCIATED RNA DEGRADATION PROTEIN"/>
    <property type="match status" value="1"/>
</dbReference>
<sequence length="752" mass="83716">MVTPPPHHDERPEIRFPFVDPSIAAILACQPSNGIATGTPSFGYYLKRNAGTLQLQGWKENAHVSQEQRLIHLALECDECVFVQQALFSTKTCTTVDPRDSTGTNSSQDPKSPDQQCLETLVEWGSNNNNNTVASSTAKRVMATLLALNRLEAAIRRATGHHTAGRAPLLKDMLQTLQETTTTTSSSQSTEISSVLQVLLLPTGLNLRNLLLHGFVADLPRPWLALVVVLIVLLEQDTPKSVSPSLDNDHDDQELLPNLRAYSSYGPILKRGQELLQGPDLIKSTSASWMSSFHQYQQWWTLIQQWAQEYHHHTQQHPNTTTGYPLCSCILLTCLLEHMLRQLWCQDNNQQAQDSKARPAKYYVTLDGHGQRHQHNVLLHPYLVKDDGSTQVRNALVQRLGAPTMALLADLYCSPCGGPNLRASLAHGSWDTWLQQELLLRHSSTAITTTDTTIPINHNNNEWCWDLVRVLLVLMEAIMSNPRKDPVKRNAVLLQHYRPLFSFTTVTCLKMERALEQLARLQEAMVHSSHYRDQFTAAATTSNTLLASCQNILELQVGESQLAQLAQPVYTQCRYSTTTTTTTPWTVDDLFHEHETNQRLASLGAARALLEDVQEATCAFCNGMEQILQPQPHGSLSTRQRKQRLRILAIHPLASSVYSFAAMTAILLIDYELQSSATDKTQHSEQATIVVDRETLLQAVKRSRMVVSTVSNFITANADRAIKAAKEYRQGKAVKAVLASTVQPVSGGGSTA</sequence>
<protein>
    <recommendedName>
        <fullName evidence="2">DUF4209 domain-containing protein</fullName>
    </recommendedName>
</protein>
<dbReference type="Pfam" id="PF13910">
    <property type="entry name" value="DUF4209"/>
    <property type="match status" value="1"/>
</dbReference>